<evidence type="ECO:0000313" key="8">
    <source>
        <dbReference type="Proteomes" id="UP001605036"/>
    </source>
</evidence>
<evidence type="ECO:0008006" key="9">
    <source>
        <dbReference type="Google" id="ProtNLM"/>
    </source>
</evidence>
<dbReference type="CDD" id="cd17351">
    <property type="entry name" value="MFS_NPF"/>
    <property type="match status" value="1"/>
</dbReference>
<feature type="transmembrane region" description="Helical" evidence="6">
    <location>
        <begin position="489"/>
        <end position="511"/>
    </location>
</feature>
<feature type="transmembrane region" description="Helical" evidence="6">
    <location>
        <begin position="122"/>
        <end position="145"/>
    </location>
</feature>
<dbReference type="Gene3D" id="1.20.1250.20">
    <property type="entry name" value="MFS general substrate transporter like domains"/>
    <property type="match status" value="1"/>
</dbReference>
<accession>A0ABD1XWX4</accession>
<dbReference type="EMBL" id="JBHFFA010000007">
    <property type="protein sequence ID" value="KAL2613460.1"/>
    <property type="molecule type" value="Genomic_DNA"/>
</dbReference>
<evidence type="ECO:0000256" key="6">
    <source>
        <dbReference type="SAM" id="Phobius"/>
    </source>
</evidence>
<gene>
    <name evidence="7" type="ORF">R1flu_025152</name>
</gene>
<feature type="transmembrane region" description="Helical" evidence="6">
    <location>
        <begin position="71"/>
        <end position="90"/>
    </location>
</feature>
<comment type="subcellular location">
    <subcellularLocation>
        <location evidence="1">Membrane</location>
        <topology evidence="1">Multi-pass membrane protein</topology>
    </subcellularLocation>
</comment>
<dbReference type="GO" id="GO:0016020">
    <property type="term" value="C:membrane"/>
    <property type="evidence" value="ECO:0007669"/>
    <property type="project" value="UniProtKB-SubCell"/>
</dbReference>
<dbReference type="SUPFAM" id="SSF103473">
    <property type="entry name" value="MFS general substrate transporter"/>
    <property type="match status" value="1"/>
</dbReference>
<organism evidence="7 8">
    <name type="scientific">Riccia fluitans</name>
    <dbReference type="NCBI Taxonomy" id="41844"/>
    <lineage>
        <taxon>Eukaryota</taxon>
        <taxon>Viridiplantae</taxon>
        <taxon>Streptophyta</taxon>
        <taxon>Embryophyta</taxon>
        <taxon>Marchantiophyta</taxon>
        <taxon>Marchantiopsida</taxon>
        <taxon>Marchantiidae</taxon>
        <taxon>Marchantiales</taxon>
        <taxon>Ricciaceae</taxon>
        <taxon>Riccia</taxon>
    </lineage>
</organism>
<feature type="transmembrane region" description="Helical" evidence="6">
    <location>
        <begin position="448"/>
        <end position="469"/>
    </location>
</feature>
<feature type="transmembrane region" description="Helical" evidence="6">
    <location>
        <begin position="220"/>
        <end position="239"/>
    </location>
</feature>
<evidence type="ECO:0000256" key="4">
    <source>
        <dbReference type="ARBA" id="ARBA00022989"/>
    </source>
</evidence>
<keyword evidence="3 6" id="KW-0812">Transmembrane</keyword>
<name>A0ABD1XWX4_9MARC</name>
<sequence length="624" mass="69223">MQFFGYSYLNRYQTEADGPMDTTVSAVIDKHDIGFLPVDIRGRPLVNKGKTGTWKATAFILAMETAERMSYIGILVNMVSYLVFSMHLTFPKSSDVVNNLVGTTNLTPLLGAFIADAYLGRYWTLLIFGLIYILGSLLLTLLAFIPTWHPSNVTCTSPILAALGQCQQPSDFQLAVLYLGLYIIALGTGGIIPCVSAFGADQFDEEDPKESVWLPSYFNAYYFFVTVGAILSLTLVVNVSESVAYKWGFLITLLSMILALGIFLAGTPRYRHRLPSARLSPLTRIAQVFVAASRKFRLQSPRDGADLYEVYDKESAIVGSRKLAHTPQYRWLDKAAVQTDEDDMKQRAENPSPWKVCTVTQVEEVKALIRIMPIWCTGIILNMAFIQIINFALQGGSTMNRTVAGAVIPIPTFGIASTLVLAVTLPIYDKLFVPLARKYTGNSRGITLLQRQGIGHVFMVLGLLCAGTVEHKRRATAYNLGMEDNPLSPLPISAFWLVPIFSLTGLGELFATVGQLEFFYEQAPDAMRSLGIAIFSANTGVGAFVGTAVVHIIKAVTEPDWVAININWGHMDYYYFFLAVLTFLNFLVFLWFAHRYKYKVPPKSTRRDVVLMKASGTREKSIAV</sequence>
<comment type="caution">
    <text evidence="7">The sequence shown here is derived from an EMBL/GenBank/DDBJ whole genome shotgun (WGS) entry which is preliminary data.</text>
</comment>
<proteinExistence type="inferred from homology"/>
<evidence type="ECO:0000256" key="1">
    <source>
        <dbReference type="ARBA" id="ARBA00004141"/>
    </source>
</evidence>
<feature type="transmembrane region" description="Helical" evidence="6">
    <location>
        <begin position="532"/>
        <end position="553"/>
    </location>
</feature>
<evidence type="ECO:0000256" key="5">
    <source>
        <dbReference type="ARBA" id="ARBA00023136"/>
    </source>
</evidence>
<comment type="similarity">
    <text evidence="2">Belongs to the major facilitator superfamily. Proton-dependent oligopeptide transporter (POT/PTR) (TC 2.A.17) family.</text>
</comment>
<feature type="transmembrane region" description="Helical" evidence="6">
    <location>
        <begin position="374"/>
        <end position="393"/>
    </location>
</feature>
<feature type="transmembrane region" description="Helical" evidence="6">
    <location>
        <begin position="405"/>
        <end position="428"/>
    </location>
</feature>
<reference evidence="7 8" key="1">
    <citation type="submission" date="2024-09" db="EMBL/GenBank/DDBJ databases">
        <title>Chromosome-scale assembly of Riccia fluitans.</title>
        <authorList>
            <person name="Paukszto L."/>
            <person name="Sawicki J."/>
            <person name="Karawczyk K."/>
            <person name="Piernik-Szablinska J."/>
            <person name="Szczecinska M."/>
            <person name="Mazdziarz M."/>
        </authorList>
    </citation>
    <scope>NUCLEOTIDE SEQUENCE [LARGE SCALE GENOMIC DNA]</scope>
    <source>
        <strain evidence="7">Rf_01</strain>
        <tissue evidence="7">Aerial parts of the thallus</tissue>
    </source>
</reference>
<dbReference type="Pfam" id="PF00854">
    <property type="entry name" value="PTR2"/>
    <property type="match status" value="1"/>
</dbReference>
<evidence type="ECO:0000256" key="3">
    <source>
        <dbReference type="ARBA" id="ARBA00022692"/>
    </source>
</evidence>
<dbReference type="AlphaFoldDB" id="A0ABD1XWX4"/>
<dbReference type="PANTHER" id="PTHR11654">
    <property type="entry name" value="OLIGOPEPTIDE TRANSPORTER-RELATED"/>
    <property type="match status" value="1"/>
</dbReference>
<dbReference type="InterPro" id="IPR000109">
    <property type="entry name" value="POT_fam"/>
</dbReference>
<dbReference type="Proteomes" id="UP001605036">
    <property type="component" value="Unassembled WGS sequence"/>
</dbReference>
<feature type="transmembrane region" description="Helical" evidence="6">
    <location>
        <begin position="179"/>
        <end position="200"/>
    </location>
</feature>
<keyword evidence="5 6" id="KW-0472">Membrane</keyword>
<evidence type="ECO:0000256" key="2">
    <source>
        <dbReference type="ARBA" id="ARBA00005982"/>
    </source>
</evidence>
<feature type="transmembrane region" description="Helical" evidence="6">
    <location>
        <begin position="245"/>
        <end position="266"/>
    </location>
</feature>
<keyword evidence="8" id="KW-1185">Reference proteome</keyword>
<feature type="transmembrane region" description="Helical" evidence="6">
    <location>
        <begin position="573"/>
        <end position="593"/>
    </location>
</feature>
<keyword evidence="4 6" id="KW-1133">Transmembrane helix</keyword>
<dbReference type="InterPro" id="IPR036259">
    <property type="entry name" value="MFS_trans_sf"/>
</dbReference>
<protein>
    <recommendedName>
        <fullName evidence="9">NPF family transporter</fullName>
    </recommendedName>
</protein>
<evidence type="ECO:0000313" key="7">
    <source>
        <dbReference type="EMBL" id="KAL2613460.1"/>
    </source>
</evidence>